<dbReference type="SMART" id="SM01091">
    <property type="entry name" value="CorC_HlyC"/>
    <property type="match status" value="1"/>
</dbReference>
<feature type="transmembrane region" description="Helical" evidence="9">
    <location>
        <begin position="134"/>
        <end position="152"/>
    </location>
</feature>
<dbReference type="InterPro" id="IPR005170">
    <property type="entry name" value="Transptr-assoc_dom"/>
</dbReference>
<dbReference type="OrthoDB" id="9798188at2"/>
<protein>
    <submittedName>
        <fullName evidence="12">Transmembrane CBS domain transporter</fullName>
    </submittedName>
</protein>
<evidence type="ECO:0000256" key="2">
    <source>
        <dbReference type="ARBA" id="ARBA00022692"/>
    </source>
</evidence>
<feature type="transmembrane region" description="Helical" evidence="9">
    <location>
        <begin position="57"/>
        <end position="84"/>
    </location>
</feature>
<dbReference type="Pfam" id="PF00571">
    <property type="entry name" value="CBS"/>
    <property type="match status" value="1"/>
</dbReference>
<evidence type="ECO:0000256" key="5">
    <source>
        <dbReference type="ARBA" id="ARBA00023122"/>
    </source>
</evidence>
<evidence type="ECO:0000259" key="10">
    <source>
        <dbReference type="PROSITE" id="PS51371"/>
    </source>
</evidence>
<evidence type="ECO:0000256" key="3">
    <source>
        <dbReference type="ARBA" id="ARBA00022737"/>
    </source>
</evidence>
<dbReference type="InterPro" id="IPR036318">
    <property type="entry name" value="FAD-bd_PCMH-like_sf"/>
</dbReference>
<dbReference type="GO" id="GO:0050660">
    <property type="term" value="F:flavin adenine dinucleotide binding"/>
    <property type="evidence" value="ECO:0007669"/>
    <property type="project" value="InterPro"/>
</dbReference>
<dbReference type="STRING" id="1349785.GCA_000509405_00852"/>
<evidence type="ECO:0000256" key="7">
    <source>
        <dbReference type="PROSITE-ProRule" id="PRU00703"/>
    </source>
</evidence>
<dbReference type="SUPFAM" id="SSF56176">
    <property type="entry name" value="FAD-binding/transporter-associated domain-like"/>
    <property type="match status" value="1"/>
</dbReference>
<sequence length="430" mass="49253">MNIEIVIIIGSVLLSAFFSGMEIAFVSANKLHIELEKKQHGFLPKILRKLTQKSSKFITTMLVGNNISLVIYSYFMGKILINWFQLFLPSEYGVINYLLGDLRLLTQTTISTLLILITAEFLPKAIFRIYANEALKIFAIPAYFFYVLFHFISEFITKISDFLLHFFFKAKANEEQTAFSKEELGNYITEQLDGGGEAEEVDSEIQIFQNALGFHKVKAREIMVPRIEITAVDIHETVSSLKKQFIETGYSKIVVYKNSLDDILGYVNAFELFKKPRSIKAILLPVEIVPESMMVNDVLNTLIKKRKSIAVVVDEYGGTSGIITVEDIIEELFGEIEDEHDSQELLEEKVNEREFNFSARLEVDYLNEEYSLSLLKEEDYETLGGFIIHHIESIPKQGDVITIEEYHFKILKVGATKIDEVYLKVLDKEV</sequence>
<feature type="transmembrane region" description="Helical" evidence="9">
    <location>
        <begin position="104"/>
        <end position="122"/>
    </location>
</feature>
<dbReference type="InterPro" id="IPR044751">
    <property type="entry name" value="Ion_transp-like_CBS"/>
</dbReference>
<evidence type="ECO:0000259" key="11">
    <source>
        <dbReference type="PROSITE" id="PS51846"/>
    </source>
</evidence>
<dbReference type="InterPro" id="IPR016169">
    <property type="entry name" value="FAD-bd_PCMH_sub2"/>
</dbReference>
<keyword evidence="3" id="KW-0677">Repeat</keyword>
<keyword evidence="5 7" id="KW-0129">CBS domain</keyword>
<evidence type="ECO:0000256" key="4">
    <source>
        <dbReference type="ARBA" id="ARBA00022989"/>
    </source>
</evidence>
<feature type="transmembrane region" description="Helical" evidence="9">
    <location>
        <begin position="6"/>
        <end position="28"/>
    </location>
</feature>
<organism evidence="12 13">
    <name type="scientific">Tenacibaculum maritimum NCIMB 2154</name>
    <dbReference type="NCBI Taxonomy" id="1349785"/>
    <lineage>
        <taxon>Bacteria</taxon>
        <taxon>Pseudomonadati</taxon>
        <taxon>Bacteroidota</taxon>
        <taxon>Flavobacteriia</taxon>
        <taxon>Flavobacteriales</taxon>
        <taxon>Flavobacteriaceae</taxon>
        <taxon>Tenacibaculum</taxon>
    </lineage>
</organism>
<evidence type="ECO:0000313" key="12">
    <source>
        <dbReference type="EMBL" id="SFZ80751.1"/>
    </source>
</evidence>
<evidence type="ECO:0000256" key="9">
    <source>
        <dbReference type="SAM" id="Phobius"/>
    </source>
</evidence>
<dbReference type="GO" id="GO:0005886">
    <property type="term" value="C:plasma membrane"/>
    <property type="evidence" value="ECO:0007669"/>
    <property type="project" value="TreeGrafter"/>
</dbReference>
<keyword evidence="6 8" id="KW-0472">Membrane</keyword>
<dbReference type="InterPro" id="IPR046342">
    <property type="entry name" value="CBS_dom_sf"/>
</dbReference>
<evidence type="ECO:0000256" key="8">
    <source>
        <dbReference type="PROSITE-ProRule" id="PRU01193"/>
    </source>
</evidence>
<dbReference type="Proteomes" id="UP000231564">
    <property type="component" value="Chromosome MARIT"/>
</dbReference>
<dbReference type="Gene3D" id="3.30.465.10">
    <property type="match status" value="1"/>
</dbReference>
<feature type="domain" description="CBS" evidence="10">
    <location>
        <begin position="282"/>
        <end position="342"/>
    </location>
</feature>
<feature type="domain" description="CNNM transmembrane" evidence="11">
    <location>
        <begin position="1"/>
        <end position="201"/>
    </location>
</feature>
<keyword evidence="13" id="KW-1185">Reference proteome</keyword>
<dbReference type="PANTHER" id="PTHR22777">
    <property type="entry name" value="HEMOLYSIN-RELATED"/>
    <property type="match status" value="1"/>
</dbReference>
<evidence type="ECO:0000256" key="1">
    <source>
        <dbReference type="ARBA" id="ARBA00004141"/>
    </source>
</evidence>
<reference evidence="12 13" key="1">
    <citation type="submission" date="2016-11" db="EMBL/GenBank/DDBJ databases">
        <authorList>
            <person name="Jaros S."/>
            <person name="Januszkiewicz K."/>
            <person name="Wedrychowicz H."/>
        </authorList>
    </citation>
    <scope>NUCLEOTIDE SEQUENCE [LARGE SCALE GENOMIC DNA]</scope>
    <source>
        <strain evidence="12">NCIMB 2154T</strain>
    </source>
</reference>
<dbReference type="InterPro" id="IPR000644">
    <property type="entry name" value="CBS_dom"/>
</dbReference>
<dbReference type="SUPFAM" id="SSF54631">
    <property type="entry name" value="CBS-domain pair"/>
    <property type="match status" value="1"/>
</dbReference>
<dbReference type="InterPro" id="IPR002550">
    <property type="entry name" value="CNNM"/>
</dbReference>
<dbReference type="KEGG" id="tmar:MARIT_0778"/>
<dbReference type="Gene3D" id="3.10.580.10">
    <property type="entry name" value="CBS-domain"/>
    <property type="match status" value="1"/>
</dbReference>
<dbReference type="Pfam" id="PF01595">
    <property type="entry name" value="CNNM"/>
    <property type="match status" value="1"/>
</dbReference>
<evidence type="ECO:0000313" key="13">
    <source>
        <dbReference type="Proteomes" id="UP000231564"/>
    </source>
</evidence>
<dbReference type="EMBL" id="LT634361">
    <property type="protein sequence ID" value="SFZ80751.1"/>
    <property type="molecule type" value="Genomic_DNA"/>
</dbReference>
<dbReference type="GeneID" id="47722353"/>
<dbReference type="PROSITE" id="PS51371">
    <property type="entry name" value="CBS"/>
    <property type="match status" value="1"/>
</dbReference>
<accession>A0A2H1E7B9</accession>
<proteinExistence type="predicted"/>
<dbReference type="AlphaFoldDB" id="A0A2H1E7B9"/>
<dbReference type="RefSeq" id="WP_024741820.1">
    <property type="nucleotide sequence ID" value="NZ_BAUG01000037.1"/>
</dbReference>
<comment type="subcellular location">
    <subcellularLocation>
        <location evidence="1">Membrane</location>
        <topology evidence="1">Multi-pass membrane protein</topology>
    </subcellularLocation>
</comment>
<keyword evidence="4 8" id="KW-1133">Transmembrane helix</keyword>
<dbReference type="CDD" id="cd04590">
    <property type="entry name" value="CBS_pair_CorC_HlyC_assoc"/>
    <property type="match status" value="1"/>
</dbReference>
<keyword evidence="2 8" id="KW-0812">Transmembrane</keyword>
<gene>
    <name evidence="12" type="ORF">MARIT_0778</name>
</gene>
<evidence type="ECO:0000256" key="6">
    <source>
        <dbReference type="ARBA" id="ARBA00023136"/>
    </source>
</evidence>
<dbReference type="PROSITE" id="PS51846">
    <property type="entry name" value="CNNM"/>
    <property type="match status" value="1"/>
</dbReference>
<name>A0A2H1E7B9_9FLAO</name>
<dbReference type="Pfam" id="PF03471">
    <property type="entry name" value="CorC_HlyC"/>
    <property type="match status" value="1"/>
</dbReference>
<dbReference type="PANTHER" id="PTHR22777:SF17">
    <property type="entry name" value="UPF0053 PROTEIN SLL0260"/>
    <property type="match status" value="1"/>
</dbReference>